<dbReference type="AlphaFoldDB" id="A0AAD0VG00"/>
<dbReference type="Proteomes" id="UP000253779">
    <property type="component" value="Chromosome"/>
</dbReference>
<evidence type="ECO:0000313" key="1">
    <source>
        <dbReference type="EMBL" id="AXI73402.1"/>
    </source>
</evidence>
<protein>
    <submittedName>
        <fullName evidence="1">Uncharacterized protein</fullName>
    </submittedName>
</protein>
<sequence>MSAASMTAIIDRHTEEIAALKASTAPLKFSELRESIHPFSNWKDLTSSHQKLYWSLQGLKVDVEALAVTTAGVSVLGAELIKSPLASGVGAGAGAFWQWALGAADGRRVMGPFVRAFVPDTESQQFEINKLKDESRRHGVRISEHTDSFRTLRDTAGQARRFAESAVTKVERTSTSMGRQVGALRGDLGRARQVADRALARADSAHRRIDGTDTARRNQRANVAAVGTSQAGGPDPRRLREAGDQIRQLEMRVNSLVRALS</sequence>
<organism evidence="1 2">
    <name type="scientific">Streptomyces cavourensis</name>
    <dbReference type="NCBI Taxonomy" id="67258"/>
    <lineage>
        <taxon>Bacteria</taxon>
        <taxon>Bacillati</taxon>
        <taxon>Actinomycetota</taxon>
        <taxon>Actinomycetes</taxon>
        <taxon>Kitasatosporales</taxon>
        <taxon>Streptomycetaceae</taxon>
        <taxon>Streptomyces</taxon>
    </lineage>
</organism>
<reference evidence="1 2" key="1">
    <citation type="submission" date="2018-07" db="EMBL/GenBank/DDBJ databases">
        <title>Complete genome sequence of soil actinomycete Streptomyces cavourensis tj430.</title>
        <authorList>
            <person name="Wang P."/>
            <person name="Huang Y."/>
        </authorList>
    </citation>
    <scope>NUCLEOTIDE SEQUENCE [LARGE SCALE GENOMIC DNA]</scope>
    <source>
        <strain evidence="1 2">TJ430</strain>
    </source>
</reference>
<dbReference type="EMBL" id="CP030930">
    <property type="protein sequence ID" value="AXI73402.1"/>
    <property type="molecule type" value="Genomic_DNA"/>
</dbReference>
<gene>
    <name evidence="1" type="ORF">DTW94_20680</name>
</gene>
<name>A0AAD0VG00_9ACTN</name>
<proteinExistence type="predicted"/>
<accession>A0AAD0VG00</accession>
<dbReference type="KEGG" id="scav:CVT27_20640"/>
<evidence type="ECO:0000313" key="2">
    <source>
        <dbReference type="Proteomes" id="UP000253779"/>
    </source>
</evidence>